<dbReference type="PANTHER" id="PTHR43357:SF4">
    <property type="entry name" value="INNER MEMBRANE ABC TRANSPORTER PERMEASE PROTEIN YDCV"/>
    <property type="match status" value="1"/>
</dbReference>
<sequence length="555" mass="58855">MTLRERAARWLPFTVPALFLAVFFVLPAGTIVLTGLRPEGRLDLGTLPRVLSDPGTLRVAWFTLWQAAASTALTLVLGLPGAYALTRLRFRGRAALRAAVMVPFVLPTVVVGSAFLALLGPRSPVNAASVALLGEAAPTLDLRRTVTAILLAHVFFNYAVVVRSVGGLWEHLDPRLEDAARTLGASRWRVFREVSWPLLRPAVASSAAIVFLFTFTSFGVVLILGGPGRATIEVEIYRATVQLLNLPLASVLALLQLAAVTAALVAYGRLQRRVTRQPLRSAGSTARPPRTVGERLFLAVNLAVIVLLVLAPLLVLVERSLAVDGGYGFAHYRALFSDQRSTVLAVAPLEAIRNSVVFGLAAALVALVVGGCAATAASRPGRAGRVLDRALMLPLGTSAATVGFGFLLALARPPLDLRGSLLLVPAAQALIATPFVVRTLLPVLRSIDQRLRDAAATLGATPRRVWREVDLPIVGRAVLAAVGFSFAIAVGEFGATVFLARGQTPTMPVAIFRLLGRPGVANFGQAMAMSTILMFVTASAVAVLDRLRVGQVGRF</sequence>
<keyword evidence="11" id="KW-1185">Reference proteome</keyword>
<keyword evidence="2 8" id="KW-0813">Transport</keyword>
<feature type="transmembrane region" description="Helical" evidence="8">
    <location>
        <begin position="356"/>
        <end position="378"/>
    </location>
</feature>
<accession>A0A8J3EXY3</accession>
<dbReference type="AlphaFoldDB" id="A0A8J3EXY3"/>
<feature type="transmembrane region" description="Helical" evidence="8">
    <location>
        <begin position="64"/>
        <end position="86"/>
    </location>
</feature>
<dbReference type="PANTHER" id="PTHR43357">
    <property type="entry name" value="INNER MEMBRANE ABC TRANSPORTER PERMEASE PROTEIN YDCV"/>
    <property type="match status" value="1"/>
</dbReference>
<evidence type="ECO:0000256" key="5">
    <source>
        <dbReference type="ARBA" id="ARBA00022692"/>
    </source>
</evidence>
<reference evidence="10" key="2">
    <citation type="submission" date="2020-09" db="EMBL/GenBank/DDBJ databases">
        <authorList>
            <person name="Sun Q."/>
            <person name="Zhou Y."/>
        </authorList>
    </citation>
    <scope>NUCLEOTIDE SEQUENCE</scope>
    <source>
        <strain evidence="10">CGMCC 1.14988</strain>
    </source>
</reference>
<feature type="transmembrane region" description="Helical" evidence="8">
    <location>
        <begin position="98"/>
        <end position="119"/>
    </location>
</feature>
<dbReference type="InterPro" id="IPR000515">
    <property type="entry name" value="MetI-like"/>
</dbReference>
<proteinExistence type="inferred from homology"/>
<feature type="transmembrane region" description="Helical" evidence="8">
    <location>
        <begin position="473"/>
        <end position="500"/>
    </location>
</feature>
<feature type="transmembrane region" description="Helical" evidence="8">
    <location>
        <begin position="202"/>
        <end position="224"/>
    </location>
</feature>
<protein>
    <submittedName>
        <fullName evidence="10">Iron ABC transporter permease</fullName>
    </submittedName>
</protein>
<dbReference type="EMBL" id="BMHA01000007">
    <property type="protein sequence ID" value="GGI06763.1"/>
    <property type="molecule type" value="Genomic_DNA"/>
</dbReference>
<feature type="transmembrane region" description="Helical" evidence="8">
    <location>
        <begin position="296"/>
        <end position="317"/>
    </location>
</feature>
<evidence type="ECO:0000256" key="6">
    <source>
        <dbReference type="ARBA" id="ARBA00022989"/>
    </source>
</evidence>
<evidence type="ECO:0000256" key="4">
    <source>
        <dbReference type="ARBA" id="ARBA00022519"/>
    </source>
</evidence>
<feature type="transmembrane region" description="Helical" evidence="8">
    <location>
        <begin position="244"/>
        <end position="267"/>
    </location>
</feature>
<feature type="transmembrane region" description="Helical" evidence="8">
    <location>
        <begin position="520"/>
        <end position="544"/>
    </location>
</feature>
<keyword evidence="4" id="KW-0997">Cell inner membrane</keyword>
<dbReference type="Proteomes" id="UP000650511">
    <property type="component" value="Unassembled WGS sequence"/>
</dbReference>
<dbReference type="Gene3D" id="1.10.3720.10">
    <property type="entry name" value="MetI-like"/>
    <property type="match status" value="2"/>
</dbReference>
<feature type="domain" description="ABC transmembrane type-1" evidence="9">
    <location>
        <begin position="60"/>
        <end position="265"/>
    </location>
</feature>
<feature type="transmembrane region" description="Helical" evidence="8">
    <location>
        <begin position="12"/>
        <end position="36"/>
    </location>
</feature>
<feature type="transmembrane region" description="Helical" evidence="8">
    <location>
        <begin position="390"/>
        <end position="410"/>
    </location>
</feature>
<keyword evidence="5 8" id="KW-0812">Transmembrane</keyword>
<dbReference type="GO" id="GO:0055085">
    <property type="term" value="P:transmembrane transport"/>
    <property type="evidence" value="ECO:0007669"/>
    <property type="project" value="InterPro"/>
</dbReference>
<comment type="similarity">
    <text evidence="8">Belongs to the binding-protein-dependent transport system permease family.</text>
</comment>
<gene>
    <name evidence="10" type="ORF">GCM10011354_20720</name>
</gene>
<evidence type="ECO:0000313" key="11">
    <source>
        <dbReference type="Proteomes" id="UP000650511"/>
    </source>
</evidence>
<feature type="domain" description="ABC transmembrane type-1" evidence="9">
    <location>
        <begin position="352"/>
        <end position="544"/>
    </location>
</feature>
<comment type="subcellular location">
    <subcellularLocation>
        <location evidence="1">Cell inner membrane</location>
        <topology evidence="1">Multi-pass membrane protein</topology>
    </subcellularLocation>
    <subcellularLocation>
        <location evidence="8">Cell membrane</location>
        <topology evidence="8">Multi-pass membrane protein</topology>
    </subcellularLocation>
</comment>
<evidence type="ECO:0000313" key="10">
    <source>
        <dbReference type="EMBL" id="GGI06763.1"/>
    </source>
</evidence>
<feature type="transmembrane region" description="Helical" evidence="8">
    <location>
        <begin position="422"/>
        <end position="441"/>
    </location>
</feature>
<dbReference type="GO" id="GO:0005886">
    <property type="term" value="C:plasma membrane"/>
    <property type="evidence" value="ECO:0007669"/>
    <property type="project" value="UniProtKB-SubCell"/>
</dbReference>
<evidence type="ECO:0000259" key="9">
    <source>
        <dbReference type="PROSITE" id="PS50928"/>
    </source>
</evidence>
<dbReference type="Pfam" id="PF00528">
    <property type="entry name" value="BPD_transp_1"/>
    <property type="match status" value="2"/>
</dbReference>
<name>A0A8J3EXY3_9ACTN</name>
<dbReference type="CDD" id="cd06261">
    <property type="entry name" value="TM_PBP2"/>
    <property type="match status" value="2"/>
</dbReference>
<keyword evidence="6 8" id="KW-1133">Transmembrane helix</keyword>
<dbReference type="PROSITE" id="PS50928">
    <property type="entry name" value="ABC_TM1"/>
    <property type="match status" value="2"/>
</dbReference>
<comment type="caution">
    <text evidence="10">The sequence shown here is derived from an EMBL/GenBank/DDBJ whole genome shotgun (WGS) entry which is preliminary data.</text>
</comment>
<keyword evidence="3" id="KW-1003">Cell membrane</keyword>
<keyword evidence="7 8" id="KW-0472">Membrane</keyword>
<feature type="transmembrane region" description="Helical" evidence="8">
    <location>
        <begin position="146"/>
        <end position="166"/>
    </location>
</feature>
<evidence type="ECO:0000256" key="8">
    <source>
        <dbReference type="RuleBase" id="RU363032"/>
    </source>
</evidence>
<evidence type="ECO:0000256" key="7">
    <source>
        <dbReference type="ARBA" id="ARBA00023136"/>
    </source>
</evidence>
<reference evidence="10" key="1">
    <citation type="journal article" date="2014" name="Int. J. Syst. Evol. Microbiol.">
        <title>Complete genome sequence of Corynebacterium casei LMG S-19264T (=DSM 44701T), isolated from a smear-ripened cheese.</title>
        <authorList>
            <consortium name="US DOE Joint Genome Institute (JGI-PGF)"/>
            <person name="Walter F."/>
            <person name="Albersmeier A."/>
            <person name="Kalinowski J."/>
            <person name="Ruckert C."/>
        </authorList>
    </citation>
    <scope>NUCLEOTIDE SEQUENCE</scope>
    <source>
        <strain evidence="10">CGMCC 1.14988</strain>
    </source>
</reference>
<dbReference type="SUPFAM" id="SSF161098">
    <property type="entry name" value="MetI-like"/>
    <property type="match status" value="2"/>
</dbReference>
<organism evidence="10 11">
    <name type="scientific">Egicoccus halophilus</name>
    <dbReference type="NCBI Taxonomy" id="1670830"/>
    <lineage>
        <taxon>Bacteria</taxon>
        <taxon>Bacillati</taxon>
        <taxon>Actinomycetota</taxon>
        <taxon>Nitriliruptoria</taxon>
        <taxon>Egicoccales</taxon>
        <taxon>Egicoccaceae</taxon>
        <taxon>Egicoccus</taxon>
    </lineage>
</organism>
<evidence type="ECO:0000256" key="3">
    <source>
        <dbReference type="ARBA" id="ARBA00022475"/>
    </source>
</evidence>
<dbReference type="InterPro" id="IPR035906">
    <property type="entry name" value="MetI-like_sf"/>
</dbReference>
<evidence type="ECO:0000256" key="1">
    <source>
        <dbReference type="ARBA" id="ARBA00004429"/>
    </source>
</evidence>
<evidence type="ECO:0000256" key="2">
    <source>
        <dbReference type="ARBA" id="ARBA00022448"/>
    </source>
</evidence>